<proteinExistence type="predicted"/>
<organism evidence="7 8">
    <name type="scientific">Pisolithus microcarpus 441</name>
    <dbReference type="NCBI Taxonomy" id="765257"/>
    <lineage>
        <taxon>Eukaryota</taxon>
        <taxon>Fungi</taxon>
        <taxon>Dikarya</taxon>
        <taxon>Basidiomycota</taxon>
        <taxon>Agaricomycotina</taxon>
        <taxon>Agaricomycetes</taxon>
        <taxon>Agaricomycetidae</taxon>
        <taxon>Boletales</taxon>
        <taxon>Sclerodermatineae</taxon>
        <taxon>Pisolithaceae</taxon>
        <taxon>Pisolithus</taxon>
    </lineage>
</organism>
<dbReference type="Proteomes" id="UP000054018">
    <property type="component" value="Unassembled WGS sequence"/>
</dbReference>
<dbReference type="SUPFAM" id="SSF56112">
    <property type="entry name" value="Protein kinase-like (PK-like)"/>
    <property type="match status" value="1"/>
</dbReference>
<dbReference type="InterPro" id="IPR011009">
    <property type="entry name" value="Kinase-like_dom_sf"/>
</dbReference>
<evidence type="ECO:0000313" key="7">
    <source>
        <dbReference type="EMBL" id="KIK10531.1"/>
    </source>
</evidence>
<protein>
    <recommendedName>
        <fullName evidence="6">Protein kinase domain-containing protein</fullName>
    </recommendedName>
</protein>
<dbReference type="PROSITE" id="PS50011">
    <property type="entry name" value="PROTEIN_KINASE_DOM"/>
    <property type="match status" value="1"/>
</dbReference>
<sequence>MAPEVLQNKSYGFAVDFWAASITIFTMLLGRPPWCQIRNECKRISSICFSPLPRCIAPYYARMFLHRMLAKDPKHRLTYNQMINHPFFSDIDWTAIGIRKAARPNCRVTRKVREDEQSKSVEFSQGSRYTHDYDPYPTFTWLSSAMADRRASFTAYKARMATMHQIRRYLDCGKRIMRIRVHPHLLPTHLEIASQTDAAARRRAEAFEVLFGKSSSSCDTPYRTGYPGLCRELNEVSSAVRVPHRPQPRNSFVKGVLSLARRNATRLRTSCDISTPPPAAPFYVSQLTLIFAGILPASAFVI</sequence>
<dbReference type="Pfam" id="PF00069">
    <property type="entry name" value="Pkinase"/>
    <property type="match status" value="1"/>
</dbReference>
<evidence type="ECO:0000313" key="8">
    <source>
        <dbReference type="Proteomes" id="UP000054018"/>
    </source>
</evidence>
<keyword evidence="2" id="KW-0808">Transferase</keyword>
<accession>A0A0C9Y059</accession>
<evidence type="ECO:0000256" key="4">
    <source>
        <dbReference type="ARBA" id="ARBA00022777"/>
    </source>
</evidence>
<keyword evidence="8" id="KW-1185">Reference proteome</keyword>
<name>A0A0C9Y059_9AGAM</name>
<dbReference type="GO" id="GO:0004674">
    <property type="term" value="F:protein serine/threonine kinase activity"/>
    <property type="evidence" value="ECO:0007669"/>
    <property type="project" value="UniProtKB-KW"/>
</dbReference>
<dbReference type="PANTHER" id="PTHR24351">
    <property type="entry name" value="RIBOSOMAL PROTEIN S6 KINASE"/>
    <property type="match status" value="1"/>
</dbReference>
<evidence type="ECO:0000256" key="2">
    <source>
        <dbReference type="ARBA" id="ARBA00022679"/>
    </source>
</evidence>
<dbReference type="Gene3D" id="1.10.510.10">
    <property type="entry name" value="Transferase(Phosphotransferase) domain 1"/>
    <property type="match status" value="1"/>
</dbReference>
<reference evidence="8" key="2">
    <citation type="submission" date="2015-01" db="EMBL/GenBank/DDBJ databases">
        <title>Evolutionary Origins and Diversification of the Mycorrhizal Mutualists.</title>
        <authorList>
            <consortium name="DOE Joint Genome Institute"/>
            <consortium name="Mycorrhizal Genomics Consortium"/>
            <person name="Kohler A."/>
            <person name="Kuo A."/>
            <person name="Nagy L.G."/>
            <person name="Floudas D."/>
            <person name="Copeland A."/>
            <person name="Barry K.W."/>
            <person name="Cichocki N."/>
            <person name="Veneault-Fourrey C."/>
            <person name="LaButti K."/>
            <person name="Lindquist E.A."/>
            <person name="Lipzen A."/>
            <person name="Lundell T."/>
            <person name="Morin E."/>
            <person name="Murat C."/>
            <person name="Riley R."/>
            <person name="Ohm R."/>
            <person name="Sun H."/>
            <person name="Tunlid A."/>
            <person name="Henrissat B."/>
            <person name="Grigoriev I.V."/>
            <person name="Hibbett D.S."/>
            <person name="Martin F."/>
        </authorList>
    </citation>
    <scope>NUCLEOTIDE SEQUENCE [LARGE SCALE GENOMIC DNA]</scope>
    <source>
        <strain evidence="8">441</strain>
    </source>
</reference>
<dbReference type="GO" id="GO:0005524">
    <property type="term" value="F:ATP binding"/>
    <property type="evidence" value="ECO:0007669"/>
    <property type="project" value="UniProtKB-KW"/>
</dbReference>
<gene>
    <name evidence="7" type="ORF">PISMIDRAFT_20305</name>
</gene>
<dbReference type="OrthoDB" id="2670718at2759"/>
<evidence type="ECO:0000256" key="3">
    <source>
        <dbReference type="ARBA" id="ARBA00022741"/>
    </source>
</evidence>
<feature type="domain" description="Protein kinase" evidence="6">
    <location>
        <begin position="1"/>
        <end position="88"/>
    </location>
</feature>
<evidence type="ECO:0000256" key="5">
    <source>
        <dbReference type="ARBA" id="ARBA00022840"/>
    </source>
</evidence>
<keyword evidence="3" id="KW-0547">Nucleotide-binding</keyword>
<dbReference type="EMBL" id="KN834599">
    <property type="protein sequence ID" value="KIK10531.1"/>
    <property type="molecule type" value="Genomic_DNA"/>
</dbReference>
<dbReference type="STRING" id="765257.A0A0C9Y059"/>
<dbReference type="InterPro" id="IPR000719">
    <property type="entry name" value="Prot_kinase_dom"/>
</dbReference>
<dbReference type="HOGENOM" id="CLU_921718_0_0_1"/>
<keyword evidence="5" id="KW-0067">ATP-binding</keyword>
<keyword evidence="1" id="KW-0723">Serine/threonine-protein kinase</keyword>
<keyword evidence="4" id="KW-0418">Kinase</keyword>
<dbReference type="AlphaFoldDB" id="A0A0C9Y059"/>
<reference evidence="7 8" key="1">
    <citation type="submission" date="2014-04" db="EMBL/GenBank/DDBJ databases">
        <authorList>
            <consortium name="DOE Joint Genome Institute"/>
            <person name="Kuo A."/>
            <person name="Kohler A."/>
            <person name="Costa M.D."/>
            <person name="Nagy L.G."/>
            <person name="Floudas D."/>
            <person name="Copeland A."/>
            <person name="Barry K.W."/>
            <person name="Cichocki N."/>
            <person name="Veneault-Fourrey C."/>
            <person name="LaButti K."/>
            <person name="Lindquist E.A."/>
            <person name="Lipzen A."/>
            <person name="Lundell T."/>
            <person name="Morin E."/>
            <person name="Murat C."/>
            <person name="Sun H."/>
            <person name="Tunlid A."/>
            <person name="Henrissat B."/>
            <person name="Grigoriev I.V."/>
            <person name="Hibbett D.S."/>
            <person name="Martin F."/>
            <person name="Nordberg H.P."/>
            <person name="Cantor M.N."/>
            <person name="Hua S.X."/>
        </authorList>
    </citation>
    <scope>NUCLEOTIDE SEQUENCE [LARGE SCALE GENOMIC DNA]</scope>
    <source>
        <strain evidence="7 8">441</strain>
    </source>
</reference>
<evidence type="ECO:0000259" key="6">
    <source>
        <dbReference type="PROSITE" id="PS50011"/>
    </source>
</evidence>
<evidence type="ECO:0000256" key="1">
    <source>
        <dbReference type="ARBA" id="ARBA00022527"/>
    </source>
</evidence>